<proteinExistence type="predicted"/>
<reference evidence="1 2" key="1">
    <citation type="submission" date="2021-08" db="EMBL/GenBank/DDBJ databases">
        <authorList>
            <person name="Peeters C."/>
        </authorList>
    </citation>
    <scope>NUCLEOTIDE SEQUENCE [LARGE SCALE GENOMIC DNA]</scope>
    <source>
        <strain evidence="1 2">LMG 23994</strain>
    </source>
</reference>
<accession>A0ABM8WLN6</accession>
<organism evidence="1 2">
    <name type="scientific">Cupriavidus pinatubonensis</name>
    <dbReference type="NCBI Taxonomy" id="248026"/>
    <lineage>
        <taxon>Bacteria</taxon>
        <taxon>Pseudomonadati</taxon>
        <taxon>Pseudomonadota</taxon>
        <taxon>Betaproteobacteria</taxon>
        <taxon>Burkholderiales</taxon>
        <taxon>Burkholderiaceae</taxon>
        <taxon>Cupriavidus</taxon>
    </lineage>
</organism>
<name>A0ABM8WLN6_9BURK</name>
<protein>
    <submittedName>
        <fullName evidence="1">Uncharacterized protein</fullName>
    </submittedName>
</protein>
<evidence type="ECO:0000313" key="1">
    <source>
        <dbReference type="EMBL" id="CAG9168128.1"/>
    </source>
</evidence>
<gene>
    <name evidence="1" type="ORF">LMG23994_01315</name>
</gene>
<sequence>MPNKSKMAADEAARNASYGDFSLCKAYGPAFQVAAANHGANQSVAAPRVVGARARNAMEKLSDKADQLLKSLRGFRGH</sequence>
<dbReference type="EMBL" id="CAJZAF010000005">
    <property type="protein sequence ID" value="CAG9168128.1"/>
    <property type="molecule type" value="Genomic_DNA"/>
</dbReference>
<comment type="caution">
    <text evidence="1">The sequence shown here is derived from an EMBL/GenBank/DDBJ whole genome shotgun (WGS) entry which is preliminary data.</text>
</comment>
<dbReference type="Proteomes" id="UP000701702">
    <property type="component" value="Unassembled WGS sequence"/>
</dbReference>
<keyword evidence="2" id="KW-1185">Reference proteome</keyword>
<evidence type="ECO:0000313" key="2">
    <source>
        <dbReference type="Proteomes" id="UP000701702"/>
    </source>
</evidence>